<dbReference type="EMBL" id="CP042910">
    <property type="protein sequence ID" value="QEG15795.1"/>
    <property type="molecule type" value="Genomic_DNA"/>
</dbReference>
<name>A0ABX5YJM2_9PLAN</name>
<feature type="chain" id="PRO_5045580091" evidence="2">
    <location>
        <begin position="27"/>
        <end position="329"/>
    </location>
</feature>
<feature type="region of interest" description="Disordered" evidence="1">
    <location>
        <begin position="181"/>
        <end position="202"/>
    </location>
</feature>
<gene>
    <name evidence="4" type="ORF">GmarT_16380</name>
</gene>
<dbReference type="SUPFAM" id="SSF50346">
    <property type="entry name" value="PRC-barrel domain"/>
    <property type="match status" value="2"/>
</dbReference>
<dbReference type="PANTHER" id="PTHR36505">
    <property type="entry name" value="BLR1072 PROTEIN"/>
    <property type="match status" value="1"/>
</dbReference>
<feature type="domain" description="PRC-barrel" evidence="3">
    <location>
        <begin position="203"/>
        <end position="263"/>
    </location>
</feature>
<dbReference type="GeneID" id="98646265"/>
<dbReference type="Pfam" id="PF05239">
    <property type="entry name" value="PRC"/>
    <property type="match status" value="2"/>
</dbReference>
<keyword evidence="2" id="KW-0732">Signal</keyword>
<feature type="compositionally biased region" description="Basic and acidic residues" evidence="1">
    <location>
        <begin position="31"/>
        <end position="59"/>
    </location>
</feature>
<sequence>MKRYTTLASIFAFSVATLCLAGSTYAFDNPNEEKAQTPDNSKTSKADKKASRTDKAERKQMKKAGMATRASKLIGMNIENPQGQSLGEINDLVINTSTGEVRYAAVTYGGFLGVGNKMFAVPFEAFNIKQKADSQEPALILNVTQKHLEGATGFDQDHWPNFADDSYLADLNKRYDVKQKRAHKNEKLRSKTGKLDPKTSGTNVRISQLNGMNIQNSQGKSVGEIKDIVVNVTHGNVQYAAVTYGGFLGVGNKMFAVPFKAFEIKQNPEEPEEQILVLNVTQQQLEGAQGFDEDHWPDYADPDFSRELHKRYRIDADLKNRDLKVNIDT</sequence>
<keyword evidence="5" id="KW-1185">Reference proteome</keyword>
<dbReference type="InterPro" id="IPR027275">
    <property type="entry name" value="PRC-brl_dom"/>
</dbReference>
<evidence type="ECO:0000256" key="1">
    <source>
        <dbReference type="SAM" id="MobiDB-lite"/>
    </source>
</evidence>
<organism evidence="4 5">
    <name type="scientific">Gimesia maris</name>
    <dbReference type="NCBI Taxonomy" id="122"/>
    <lineage>
        <taxon>Bacteria</taxon>
        <taxon>Pseudomonadati</taxon>
        <taxon>Planctomycetota</taxon>
        <taxon>Planctomycetia</taxon>
        <taxon>Planctomycetales</taxon>
        <taxon>Planctomycetaceae</taxon>
        <taxon>Gimesia</taxon>
    </lineage>
</organism>
<dbReference type="Gene3D" id="2.30.30.240">
    <property type="entry name" value="PRC-barrel domain"/>
    <property type="match status" value="2"/>
</dbReference>
<evidence type="ECO:0000256" key="2">
    <source>
        <dbReference type="SAM" id="SignalP"/>
    </source>
</evidence>
<dbReference type="InterPro" id="IPR011033">
    <property type="entry name" value="PRC_barrel-like_sf"/>
</dbReference>
<evidence type="ECO:0000259" key="3">
    <source>
        <dbReference type="Pfam" id="PF05239"/>
    </source>
</evidence>
<proteinExistence type="predicted"/>
<dbReference type="Proteomes" id="UP000322887">
    <property type="component" value="Chromosome"/>
</dbReference>
<evidence type="ECO:0000313" key="4">
    <source>
        <dbReference type="EMBL" id="QEG15795.1"/>
    </source>
</evidence>
<dbReference type="PANTHER" id="PTHR36505:SF1">
    <property type="entry name" value="BLR1072 PROTEIN"/>
    <property type="match status" value="1"/>
</dbReference>
<protein>
    <submittedName>
        <fullName evidence="4">PRC-barrel domain protein</fullName>
    </submittedName>
</protein>
<feature type="domain" description="PRC-barrel" evidence="3">
    <location>
        <begin position="69"/>
        <end position="131"/>
    </location>
</feature>
<accession>A0ABX5YJM2</accession>
<feature type="region of interest" description="Disordered" evidence="1">
    <location>
        <begin position="29"/>
        <end position="62"/>
    </location>
</feature>
<feature type="signal peptide" evidence="2">
    <location>
        <begin position="1"/>
        <end position="26"/>
    </location>
</feature>
<reference evidence="4 5" key="1">
    <citation type="submission" date="2019-08" db="EMBL/GenBank/DDBJ databases">
        <title>Deep-cultivation of Planctomycetes and their phenomic and genomic characterization uncovers novel biology.</title>
        <authorList>
            <person name="Wiegand S."/>
            <person name="Jogler M."/>
            <person name="Boedeker C."/>
            <person name="Pinto D."/>
            <person name="Vollmers J."/>
            <person name="Rivas-Marin E."/>
            <person name="Kohn T."/>
            <person name="Peeters S.H."/>
            <person name="Heuer A."/>
            <person name="Rast P."/>
            <person name="Oberbeckmann S."/>
            <person name="Bunk B."/>
            <person name="Jeske O."/>
            <person name="Meyerdierks A."/>
            <person name="Storesund J.E."/>
            <person name="Kallscheuer N."/>
            <person name="Luecker S."/>
            <person name="Lage O.M."/>
            <person name="Pohl T."/>
            <person name="Merkel B.J."/>
            <person name="Hornburger P."/>
            <person name="Mueller R.-W."/>
            <person name="Bruemmer F."/>
            <person name="Labrenz M."/>
            <person name="Spormann A.M."/>
            <person name="Op den Camp H."/>
            <person name="Overmann J."/>
            <person name="Amann R."/>
            <person name="Jetten M.S.M."/>
            <person name="Mascher T."/>
            <person name="Medema M.H."/>
            <person name="Devos D.P."/>
            <person name="Kaster A.-K."/>
            <person name="Ovreas L."/>
            <person name="Rohde M."/>
            <person name="Galperin M.Y."/>
            <person name="Jogler C."/>
        </authorList>
    </citation>
    <scope>NUCLEOTIDE SEQUENCE [LARGE SCALE GENOMIC DNA]</scope>
    <source>
        <strain evidence="4 5">DSM 8797</strain>
    </source>
</reference>
<dbReference type="RefSeq" id="WP_002647864.1">
    <property type="nucleotide sequence ID" value="NZ_CP036353.1"/>
</dbReference>
<feature type="compositionally biased region" description="Basic and acidic residues" evidence="1">
    <location>
        <begin position="181"/>
        <end position="197"/>
    </location>
</feature>
<evidence type="ECO:0000313" key="5">
    <source>
        <dbReference type="Proteomes" id="UP000322887"/>
    </source>
</evidence>